<dbReference type="PANTHER" id="PTHR32494">
    <property type="entry name" value="ALLANTOATE DEIMINASE-RELATED"/>
    <property type="match status" value="1"/>
</dbReference>
<dbReference type="STRING" id="60547.GCA_000751215_06773"/>
<evidence type="ECO:0000256" key="2">
    <source>
        <dbReference type="ARBA" id="ARBA00006153"/>
    </source>
</evidence>
<keyword evidence="7" id="KW-0862">Zinc</keyword>
<dbReference type="Gene3D" id="3.40.630.10">
    <property type="entry name" value="Zn peptidases"/>
    <property type="match status" value="1"/>
</dbReference>
<comment type="similarity">
    <text evidence="2">Belongs to the peptidase M20 family.</text>
</comment>
<dbReference type="GO" id="GO:0016813">
    <property type="term" value="F:hydrolase activity, acting on carbon-nitrogen (but not peptide) bonds, in linear amidines"/>
    <property type="evidence" value="ECO:0007669"/>
    <property type="project" value="InterPro"/>
</dbReference>
<keyword evidence="5 8" id="KW-0378">Hydrolase</keyword>
<feature type="binding site" evidence="7">
    <location>
        <position position="183"/>
    </location>
    <ligand>
        <name>Zn(2+)</name>
        <dbReference type="ChEBI" id="CHEBI:29105"/>
        <label>1</label>
    </ligand>
</feature>
<evidence type="ECO:0000256" key="7">
    <source>
        <dbReference type="PIRSR" id="PIRSR001235-1"/>
    </source>
</evidence>
<dbReference type="EMBL" id="JFHC01000089">
    <property type="protein sequence ID" value="KDR38450.1"/>
    <property type="molecule type" value="Genomic_DNA"/>
</dbReference>
<protein>
    <submittedName>
        <fullName evidence="8">Allantoate amidohydrolase</fullName>
    </submittedName>
</protein>
<comment type="subunit">
    <text evidence="3">Homodimer.</text>
</comment>
<name>A0A069PCV2_9BURK</name>
<dbReference type="AlphaFoldDB" id="A0A069PCV2"/>
<dbReference type="RefSeq" id="WP_035940286.1">
    <property type="nucleotide sequence ID" value="NZ_CADFFX010000057.1"/>
</dbReference>
<comment type="caution">
    <text evidence="8">The sequence shown here is derived from an EMBL/GenBank/DDBJ whole genome shotgun (WGS) entry which is preliminary data.</text>
</comment>
<gene>
    <name evidence="8" type="ORF">BG61_39920</name>
</gene>
<feature type="binding site" evidence="7">
    <location>
        <position position="87"/>
    </location>
    <ligand>
        <name>Zn(2+)</name>
        <dbReference type="ChEBI" id="CHEBI:29105"/>
        <label>1</label>
    </ligand>
</feature>
<evidence type="ECO:0000256" key="1">
    <source>
        <dbReference type="ARBA" id="ARBA00001936"/>
    </source>
</evidence>
<feature type="binding site" evidence="7">
    <location>
        <position position="122"/>
    </location>
    <ligand>
        <name>Zn(2+)</name>
        <dbReference type="ChEBI" id="CHEBI:29105"/>
        <label>2</label>
    </ligand>
</feature>
<dbReference type="Pfam" id="PF01546">
    <property type="entry name" value="Peptidase_M20"/>
    <property type="match status" value="1"/>
</dbReference>
<evidence type="ECO:0000313" key="9">
    <source>
        <dbReference type="Proteomes" id="UP000027466"/>
    </source>
</evidence>
<feature type="binding site" evidence="7">
    <location>
        <position position="378"/>
    </location>
    <ligand>
        <name>Zn(2+)</name>
        <dbReference type="ChEBI" id="CHEBI:29105"/>
        <label>2</label>
    </ligand>
</feature>
<evidence type="ECO:0000313" key="8">
    <source>
        <dbReference type="EMBL" id="KDR38450.1"/>
    </source>
</evidence>
<dbReference type="PANTHER" id="PTHR32494:SF19">
    <property type="entry name" value="ALLANTOATE DEIMINASE-RELATED"/>
    <property type="match status" value="1"/>
</dbReference>
<dbReference type="PIRSF" id="PIRSF001235">
    <property type="entry name" value="Amidase_carbamoylase"/>
    <property type="match status" value="1"/>
</dbReference>
<evidence type="ECO:0000256" key="6">
    <source>
        <dbReference type="ARBA" id="ARBA00023211"/>
    </source>
</evidence>
<dbReference type="InterPro" id="IPR010158">
    <property type="entry name" value="Amidase_Cbmase"/>
</dbReference>
<accession>A0A069PCV2</accession>
<dbReference type="NCBIfam" id="NF009529">
    <property type="entry name" value="PRK12893.1-2"/>
    <property type="match status" value="1"/>
</dbReference>
<sequence length="410" mass="43338">MKINPERLLGDLRQLRSFGATGPGVVRLALSPVDIEARQWLAARMADAGLDPVIDGVGTVFGRSRKPGPALLIGSHTDTQPTGGWLDGALGVMVGLEVARALAENDETRDVAVDVASWIDEEGTFAGFLGSRSFVGDPVEETISSATSRDGQRLADALASAGLSGRPRVRFDASRHIAYLEPHIEQGGRLEAAGKSIGVVTSIVGIRELRLRFTGQRNHAGTTPMSIRRDAGAALVAFIGRMDEAFRQLADADTVWTVGRIELDPGSLSVVPGQADLYLQFRDANAQRLWAMEAKLAELVADFNAQGGVSVALTAADAAEEPVAMDEALQAHLARAAETVAPGQWMRMPSGASHDAQIIARSMPACMVFVPSIGGVSHDFIEDTAEEHIVLGCRVAAEAAAAILLAHRSS</sequence>
<dbReference type="SUPFAM" id="SSF53187">
    <property type="entry name" value="Zn-dependent exopeptidases"/>
    <property type="match status" value="1"/>
</dbReference>
<dbReference type="Proteomes" id="UP000027466">
    <property type="component" value="Unassembled WGS sequence"/>
</dbReference>
<evidence type="ECO:0000256" key="4">
    <source>
        <dbReference type="ARBA" id="ARBA00022723"/>
    </source>
</evidence>
<evidence type="ECO:0000256" key="5">
    <source>
        <dbReference type="ARBA" id="ARBA00022801"/>
    </source>
</evidence>
<keyword evidence="9" id="KW-1185">Reference proteome</keyword>
<feature type="binding site" evidence="7">
    <location>
        <position position="76"/>
    </location>
    <ligand>
        <name>Zn(2+)</name>
        <dbReference type="ChEBI" id="CHEBI:29105"/>
        <label>1</label>
    </ligand>
</feature>
<comment type="cofactor">
    <cofactor evidence="7">
        <name>Zn(2+)</name>
        <dbReference type="ChEBI" id="CHEBI:29105"/>
    </cofactor>
    <text evidence="7">Binds 2 Zn(2+) ions per subunit.</text>
</comment>
<keyword evidence="6" id="KW-0464">Manganese</keyword>
<dbReference type="InterPro" id="IPR036264">
    <property type="entry name" value="Bact_exopeptidase_dim_dom"/>
</dbReference>
<dbReference type="GO" id="GO:0046872">
    <property type="term" value="F:metal ion binding"/>
    <property type="evidence" value="ECO:0007669"/>
    <property type="project" value="UniProtKB-KW"/>
</dbReference>
<keyword evidence="4 7" id="KW-0479">Metal-binding</keyword>
<proteinExistence type="inferred from homology"/>
<organism evidence="8 9">
    <name type="scientific">Caballeronia glathei</name>
    <dbReference type="NCBI Taxonomy" id="60547"/>
    <lineage>
        <taxon>Bacteria</taxon>
        <taxon>Pseudomonadati</taxon>
        <taxon>Pseudomonadota</taxon>
        <taxon>Betaproteobacteria</taxon>
        <taxon>Burkholderiales</taxon>
        <taxon>Burkholderiaceae</taxon>
        <taxon>Caballeronia</taxon>
    </lineage>
</organism>
<evidence type="ECO:0000256" key="3">
    <source>
        <dbReference type="ARBA" id="ARBA00011738"/>
    </source>
</evidence>
<reference evidence="8 9" key="1">
    <citation type="submission" date="2014-03" db="EMBL/GenBank/DDBJ databases">
        <title>Draft Genome Sequences of Four Burkholderia Strains.</title>
        <authorList>
            <person name="Liu X.Y."/>
            <person name="Li C.X."/>
            <person name="Xu J.H."/>
        </authorList>
    </citation>
    <scope>NUCLEOTIDE SEQUENCE [LARGE SCALE GENOMIC DNA]</scope>
    <source>
        <strain evidence="8 9">DSM 50014</strain>
    </source>
</reference>
<dbReference type="NCBIfam" id="TIGR01879">
    <property type="entry name" value="hydantase"/>
    <property type="match status" value="1"/>
</dbReference>
<dbReference type="SUPFAM" id="SSF55031">
    <property type="entry name" value="Bacterial exopeptidase dimerisation domain"/>
    <property type="match status" value="1"/>
</dbReference>
<dbReference type="InterPro" id="IPR002933">
    <property type="entry name" value="Peptidase_M20"/>
</dbReference>
<comment type="cofactor">
    <cofactor evidence="1">
        <name>Mn(2+)</name>
        <dbReference type="ChEBI" id="CHEBI:29035"/>
    </cofactor>
</comment>
<dbReference type="Gene3D" id="3.30.70.360">
    <property type="match status" value="1"/>
</dbReference>
<feature type="binding site" evidence="7">
    <location>
        <position position="87"/>
    </location>
    <ligand>
        <name>Zn(2+)</name>
        <dbReference type="ChEBI" id="CHEBI:29105"/>
        <label>2</label>
    </ligand>
</feature>
<dbReference type="CDD" id="cd03884">
    <property type="entry name" value="M20_bAS"/>
    <property type="match status" value="1"/>
</dbReference>